<evidence type="ECO:0000256" key="1">
    <source>
        <dbReference type="SAM" id="MobiDB-lite"/>
    </source>
</evidence>
<comment type="caution">
    <text evidence="2">The sequence shown here is derived from an EMBL/GenBank/DDBJ whole genome shotgun (WGS) entry which is preliminary data.</text>
</comment>
<protein>
    <submittedName>
        <fullName evidence="2">Uncharacterized protein</fullName>
    </submittedName>
</protein>
<dbReference type="Proteomes" id="UP000499080">
    <property type="component" value="Unassembled WGS sequence"/>
</dbReference>
<evidence type="ECO:0000313" key="2">
    <source>
        <dbReference type="EMBL" id="GBN98382.1"/>
    </source>
</evidence>
<evidence type="ECO:0000313" key="3">
    <source>
        <dbReference type="Proteomes" id="UP000499080"/>
    </source>
</evidence>
<gene>
    <name evidence="2" type="ORF">AVEN_6932_1</name>
</gene>
<reference evidence="2 3" key="1">
    <citation type="journal article" date="2019" name="Sci. Rep.">
        <title>Orb-weaving spider Araneus ventricosus genome elucidates the spidroin gene catalogue.</title>
        <authorList>
            <person name="Kono N."/>
            <person name="Nakamura H."/>
            <person name="Ohtoshi R."/>
            <person name="Moran D.A.P."/>
            <person name="Shinohara A."/>
            <person name="Yoshida Y."/>
            <person name="Fujiwara M."/>
            <person name="Mori M."/>
            <person name="Tomita M."/>
            <person name="Arakawa K."/>
        </authorList>
    </citation>
    <scope>NUCLEOTIDE SEQUENCE [LARGE SCALE GENOMIC DNA]</scope>
</reference>
<name>A0A4Y2TCR2_ARAVE</name>
<dbReference type="EMBL" id="BGPR01027685">
    <property type="protein sequence ID" value="GBN98382.1"/>
    <property type="molecule type" value="Genomic_DNA"/>
</dbReference>
<dbReference type="AlphaFoldDB" id="A0A4Y2TCR2"/>
<keyword evidence="3" id="KW-1185">Reference proteome</keyword>
<proteinExistence type="predicted"/>
<organism evidence="2 3">
    <name type="scientific">Araneus ventricosus</name>
    <name type="common">Orbweaver spider</name>
    <name type="synonym">Epeira ventricosa</name>
    <dbReference type="NCBI Taxonomy" id="182803"/>
    <lineage>
        <taxon>Eukaryota</taxon>
        <taxon>Metazoa</taxon>
        <taxon>Ecdysozoa</taxon>
        <taxon>Arthropoda</taxon>
        <taxon>Chelicerata</taxon>
        <taxon>Arachnida</taxon>
        <taxon>Araneae</taxon>
        <taxon>Araneomorphae</taxon>
        <taxon>Entelegynae</taxon>
        <taxon>Araneoidea</taxon>
        <taxon>Araneidae</taxon>
        <taxon>Araneus</taxon>
    </lineage>
</organism>
<sequence length="103" mass="11719">MTNNIDADIRHPAPVATEQDDPQPAAQASEKVGFSKAGSISRRAKISVLAYQQPAQKWHNEENEMVTGYNPTTLSRKYLNRNNNEHLKRLNSGSSSYIHKRWR</sequence>
<feature type="region of interest" description="Disordered" evidence="1">
    <location>
        <begin position="1"/>
        <end position="37"/>
    </location>
</feature>
<accession>A0A4Y2TCR2</accession>